<accession>A0ABQ9GXJ4</accession>
<dbReference type="EMBL" id="JARBHB010000008">
    <property type="protein sequence ID" value="KAJ8876730.1"/>
    <property type="molecule type" value="Genomic_DNA"/>
</dbReference>
<feature type="transmembrane region" description="Helical" evidence="1">
    <location>
        <begin position="117"/>
        <end position="138"/>
    </location>
</feature>
<gene>
    <name evidence="2" type="ORF">PR048_021177</name>
</gene>
<protein>
    <submittedName>
        <fullName evidence="2">Uncharacterized protein</fullName>
    </submittedName>
</protein>
<reference evidence="2 3" key="1">
    <citation type="submission" date="2023-02" db="EMBL/GenBank/DDBJ databases">
        <title>LHISI_Scaffold_Assembly.</title>
        <authorList>
            <person name="Stuart O.P."/>
            <person name="Cleave R."/>
            <person name="Magrath M.J.L."/>
            <person name="Mikheyev A.S."/>
        </authorList>
    </citation>
    <scope>NUCLEOTIDE SEQUENCE [LARGE SCALE GENOMIC DNA]</scope>
    <source>
        <strain evidence="2">Daus_M_001</strain>
        <tissue evidence="2">Leg muscle</tissue>
    </source>
</reference>
<comment type="caution">
    <text evidence="2">The sequence shown here is derived from an EMBL/GenBank/DDBJ whole genome shotgun (WGS) entry which is preliminary data.</text>
</comment>
<keyword evidence="1" id="KW-0472">Membrane</keyword>
<sequence length="522" mass="57567">MPRYGGGRMEPWTLVRNYRIDDYTAAELHGRSFHVALSIRRLAEQASGTSLVSDRPTGVCEKFPCWLRCLLHGNKECVFRQRTSKLYGRKGCIVFPVASAVKTALPWFSLPTCPARYIIHGAFVSFTLVICLFLFPLARQPTSTLQAHPHAGPRSGRSALLPGPIPNTPWRVTSYSSRPFVISSPNFSWRAYQSDAQVPREPSLRDISAVPCTRRRYYGITARLARRSGEVLGMRVTVARIAPSLLDLGRVATLPRMSSLLTSHVGEQTMPLVHWFSRDLLFPPPLYSNTAPYPSRFTPIISQDLGVKSRPNLFAHSLMHNFSLTEKYDMADVERTGVELAVVGGVMVGHLLDTYSSASFSIPLEESIVRGTVCKHYGTAPECKGGVKREIPEKTRRPTALSGTIFGFCKCGSDPTGNRIRLLASHKGEPVTIPGRVTPGFSHVRIVPDDATGRRVFSGISRFPAVSFRRCSILTSITLIGSQDLARGCAEPSDPAGRPPVPAMAGGDFRRRCGYRRSLGNR</sequence>
<name>A0ABQ9GXJ4_9NEOP</name>
<evidence type="ECO:0000313" key="2">
    <source>
        <dbReference type="EMBL" id="KAJ8876730.1"/>
    </source>
</evidence>
<organism evidence="2 3">
    <name type="scientific">Dryococelus australis</name>
    <dbReference type="NCBI Taxonomy" id="614101"/>
    <lineage>
        <taxon>Eukaryota</taxon>
        <taxon>Metazoa</taxon>
        <taxon>Ecdysozoa</taxon>
        <taxon>Arthropoda</taxon>
        <taxon>Hexapoda</taxon>
        <taxon>Insecta</taxon>
        <taxon>Pterygota</taxon>
        <taxon>Neoptera</taxon>
        <taxon>Polyneoptera</taxon>
        <taxon>Phasmatodea</taxon>
        <taxon>Verophasmatodea</taxon>
        <taxon>Anareolatae</taxon>
        <taxon>Phasmatidae</taxon>
        <taxon>Eurycanthinae</taxon>
        <taxon>Dryococelus</taxon>
    </lineage>
</organism>
<keyword evidence="3" id="KW-1185">Reference proteome</keyword>
<keyword evidence="1" id="KW-0812">Transmembrane</keyword>
<evidence type="ECO:0000256" key="1">
    <source>
        <dbReference type="SAM" id="Phobius"/>
    </source>
</evidence>
<keyword evidence="1" id="KW-1133">Transmembrane helix</keyword>
<proteinExistence type="predicted"/>
<dbReference type="Proteomes" id="UP001159363">
    <property type="component" value="Chromosome 7"/>
</dbReference>
<evidence type="ECO:0000313" key="3">
    <source>
        <dbReference type="Proteomes" id="UP001159363"/>
    </source>
</evidence>